<feature type="region of interest" description="Disordered" evidence="1">
    <location>
        <begin position="63"/>
        <end position="116"/>
    </location>
</feature>
<keyword evidence="2" id="KW-0812">Transmembrane</keyword>
<accession>K0R9S1</accession>
<feature type="transmembrane region" description="Helical" evidence="2">
    <location>
        <begin position="28"/>
        <end position="52"/>
    </location>
</feature>
<sequence>MDAVAADYAVVGGNGNVDREPMTKRSKVILSAFLSGCAVAFVVLAMCAISGISGNYTYLRTKQADPRQSMKSQLDSGEDFRETEEMLERQIEEAMERESDEVMERGSLLPPKPRLGSVVSPVARQGAPVEQQLSVEKQHIDAEKQLIDEEKQHSDEEPVSVNAGDGPRFHKYAYVIVTYHKMGHALSNQLVEQIQRGIESSHSSKMKQNFQRLERRYINARDEFSRKTKCTKLNLEPGTVVVLEAPEFHCGREVLKHLIMDHRNIRKQKWGVKLIHLVRNPFSMAVSNYHYHRQVDTPEDFVHKTNPCITLSEKTVGRWDDLFVDLAEPFLSEAGIMNRQDFDFMYMDCHILYQTRPGLEKAPYYDHLLKLPPEEGLKMALIDKFTHLALMTTDIILFQQIQRDVMEENENLESRHRTLDILTMSMDNWIDHPSRSMTTFLDFIFKSHMSDERKAKVSAEHEKYYRDNRVPTRHVTHGKHDNNQVLMDSLRYDPVFGPPMGKMEEVVNRRLAYEEEMRRQQKYN</sequence>
<keyword evidence="5" id="KW-1185">Reference proteome</keyword>
<organism evidence="4 5">
    <name type="scientific">Thalassiosira oceanica</name>
    <name type="common">Marine diatom</name>
    <dbReference type="NCBI Taxonomy" id="159749"/>
    <lineage>
        <taxon>Eukaryota</taxon>
        <taxon>Sar</taxon>
        <taxon>Stramenopiles</taxon>
        <taxon>Ochrophyta</taxon>
        <taxon>Bacillariophyta</taxon>
        <taxon>Coscinodiscophyceae</taxon>
        <taxon>Thalassiosirophycidae</taxon>
        <taxon>Thalassiosirales</taxon>
        <taxon>Thalassiosiraceae</taxon>
        <taxon>Thalassiosira</taxon>
    </lineage>
</organism>
<dbReference type="InterPro" id="IPR000863">
    <property type="entry name" value="Sulfotransferase_dom"/>
</dbReference>
<feature type="domain" description="Sulfotransferase" evidence="3">
    <location>
        <begin position="175"/>
        <end position="300"/>
    </location>
</feature>
<dbReference type="InterPro" id="IPR027417">
    <property type="entry name" value="P-loop_NTPase"/>
</dbReference>
<protein>
    <recommendedName>
        <fullName evidence="3">Sulfotransferase domain-containing protein</fullName>
    </recommendedName>
</protein>
<proteinExistence type="predicted"/>
<keyword evidence="2" id="KW-0472">Membrane</keyword>
<feature type="compositionally biased region" description="Basic and acidic residues" evidence="1">
    <location>
        <begin position="78"/>
        <end position="104"/>
    </location>
</feature>
<dbReference type="AlphaFoldDB" id="K0R9S1"/>
<dbReference type="EMBL" id="AGNL01045223">
    <property type="protein sequence ID" value="EJK48989.1"/>
    <property type="molecule type" value="Genomic_DNA"/>
</dbReference>
<evidence type="ECO:0000256" key="1">
    <source>
        <dbReference type="SAM" id="MobiDB-lite"/>
    </source>
</evidence>
<dbReference type="OMA" id="NNIMSIQ"/>
<name>K0R9S1_THAOC</name>
<evidence type="ECO:0000256" key="2">
    <source>
        <dbReference type="SAM" id="Phobius"/>
    </source>
</evidence>
<dbReference type="OrthoDB" id="508697at2759"/>
<dbReference type="Gene3D" id="3.40.50.300">
    <property type="entry name" value="P-loop containing nucleotide triphosphate hydrolases"/>
    <property type="match status" value="1"/>
</dbReference>
<keyword evidence="2" id="KW-1133">Transmembrane helix</keyword>
<dbReference type="SUPFAM" id="SSF52540">
    <property type="entry name" value="P-loop containing nucleoside triphosphate hydrolases"/>
    <property type="match status" value="1"/>
</dbReference>
<gene>
    <name evidence="4" type="ORF">THAOC_32173</name>
</gene>
<reference evidence="4 5" key="1">
    <citation type="journal article" date="2012" name="Genome Biol.">
        <title>Genome and low-iron response of an oceanic diatom adapted to chronic iron limitation.</title>
        <authorList>
            <person name="Lommer M."/>
            <person name="Specht M."/>
            <person name="Roy A.S."/>
            <person name="Kraemer L."/>
            <person name="Andreson R."/>
            <person name="Gutowska M.A."/>
            <person name="Wolf J."/>
            <person name="Bergner S.V."/>
            <person name="Schilhabel M.B."/>
            <person name="Klostermeier U.C."/>
            <person name="Beiko R.G."/>
            <person name="Rosenstiel P."/>
            <person name="Hippler M."/>
            <person name="Laroche J."/>
        </authorList>
    </citation>
    <scope>NUCLEOTIDE SEQUENCE [LARGE SCALE GENOMIC DNA]</scope>
    <source>
        <strain evidence="4 5">CCMP1005</strain>
    </source>
</reference>
<evidence type="ECO:0000313" key="4">
    <source>
        <dbReference type="EMBL" id="EJK48989.1"/>
    </source>
</evidence>
<dbReference type="Pfam" id="PF00685">
    <property type="entry name" value="Sulfotransfer_1"/>
    <property type="match status" value="1"/>
</dbReference>
<evidence type="ECO:0000259" key="3">
    <source>
        <dbReference type="Pfam" id="PF00685"/>
    </source>
</evidence>
<dbReference type="GO" id="GO:0008146">
    <property type="term" value="F:sulfotransferase activity"/>
    <property type="evidence" value="ECO:0007669"/>
    <property type="project" value="InterPro"/>
</dbReference>
<dbReference type="Proteomes" id="UP000266841">
    <property type="component" value="Unassembled WGS sequence"/>
</dbReference>
<evidence type="ECO:0000313" key="5">
    <source>
        <dbReference type="Proteomes" id="UP000266841"/>
    </source>
</evidence>
<comment type="caution">
    <text evidence="4">The sequence shown here is derived from an EMBL/GenBank/DDBJ whole genome shotgun (WGS) entry which is preliminary data.</text>
</comment>